<dbReference type="AlphaFoldDB" id="A0A183BPF6"/>
<evidence type="ECO:0000313" key="3">
    <source>
        <dbReference type="WBParaSite" id="GPLIN_000249200"/>
    </source>
</evidence>
<reference evidence="2" key="1">
    <citation type="submission" date="2014-05" db="EMBL/GenBank/DDBJ databases">
        <title>The genome and life-stage specific transcriptomes of Globodera pallida elucidate key aspects of plant parasitism by a cyst nematode.</title>
        <authorList>
            <person name="Cotton J.A."/>
            <person name="Lilley C.J."/>
            <person name="Jones L.M."/>
            <person name="Kikuchi T."/>
            <person name="Reid A.J."/>
            <person name="Thorpe P."/>
            <person name="Tsai I.J."/>
            <person name="Beasley H."/>
            <person name="Blok V."/>
            <person name="Cock P.J.A."/>
            <person name="Van den Akker S.E."/>
            <person name="Holroyd N."/>
            <person name="Hunt M."/>
            <person name="Mantelin S."/>
            <person name="Naghra H."/>
            <person name="Pain A."/>
            <person name="Palomares-Rius J.E."/>
            <person name="Zarowiecki M."/>
            <person name="Berriman M."/>
            <person name="Jones J.T."/>
            <person name="Urwin P.E."/>
        </authorList>
    </citation>
    <scope>NUCLEOTIDE SEQUENCE [LARGE SCALE GENOMIC DNA]</scope>
    <source>
        <strain evidence="2">Lindley</strain>
    </source>
</reference>
<feature type="region of interest" description="Disordered" evidence="1">
    <location>
        <begin position="1"/>
        <end position="39"/>
    </location>
</feature>
<evidence type="ECO:0000256" key="1">
    <source>
        <dbReference type="SAM" id="MobiDB-lite"/>
    </source>
</evidence>
<protein>
    <submittedName>
        <fullName evidence="3">Ubiquitin-fold modifier 1</fullName>
    </submittedName>
</protein>
<sequence length="90" mass="9889">MASSSCSSPSSSSKMQLQFKCSTPKPQPMDETTKEDVDGEQLLDWHGRILGRKIVGTEQWTDTERTVAGHCALFVGSYGCPILANHHHVD</sequence>
<evidence type="ECO:0000313" key="2">
    <source>
        <dbReference type="Proteomes" id="UP000050741"/>
    </source>
</evidence>
<organism evidence="2 3">
    <name type="scientific">Globodera pallida</name>
    <name type="common">Potato cyst nematode worm</name>
    <name type="synonym">Heterodera pallida</name>
    <dbReference type="NCBI Taxonomy" id="36090"/>
    <lineage>
        <taxon>Eukaryota</taxon>
        <taxon>Metazoa</taxon>
        <taxon>Ecdysozoa</taxon>
        <taxon>Nematoda</taxon>
        <taxon>Chromadorea</taxon>
        <taxon>Rhabditida</taxon>
        <taxon>Tylenchina</taxon>
        <taxon>Tylenchomorpha</taxon>
        <taxon>Tylenchoidea</taxon>
        <taxon>Heteroderidae</taxon>
        <taxon>Heteroderinae</taxon>
        <taxon>Globodera</taxon>
    </lineage>
</organism>
<dbReference type="Proteomes" id="UP000050741">
    <property type="component" value="Unassembled WGS sequence"/>
</dbReference>
<dbReference type="WBParaSite" id="GPLIN_000249200">
    <property type="protein sequence ID" value="GPLIN_000249200"/>
    <property type="gene ID" value="GPLIN_000249200"/>
</dbReference>
<keyword evidence="2" id="KW-1185">Reference proteome</keyword>
<reference evidence="3" key="2">
    <citation type="submission" date="2016-06" db="UniProtKB">
        <authorList>
            <consortium name="WormBaseParasite"/>
        </authorList>
    </citation>
    <scope>IDENTIFICATION</scope>
</reference>
<name>A0A183BPF6_GLOPA</name>
<proteinExistence type="predicted"/>
<accession>A0A183BPF6</accession>
<feature type="compositionally biased region" description="Low complexity" evidence="1">
    <location>
        <begin position="1"/>
        <end position="13"/>
    </location>
</feature>